<protein>
    <submittedName>
        <fullName evidence="1">Uncharacterized protein</fullName>
    </submittedName>
</protein>
<sequence>MAFLVLSQWNQGGSYRSFATVKTRTMQNIRTIAVIGAAEKRNFPILKELSEHYQLLLFDKNQKALSDIHESLLAHNRHGYIEKMDCAVNASWEADIIILSGFCINNAAVVEKIKEVATAKIIIIMENEDEFTSSINNQLSFDLIFPHSKIVEIINISTDENLEKEFLLEGHNAKALDTVSGIFEGCGFTTYLSQLN</sequence>
<gene>
    <name evidence="1" type="ORF">SAMN05444355_107203</name>
</gene>
<evidence type="ECO:0000313" key="2">
    <source>
        <dbReference type="Proteomes" id="UP000183658"/>
    </source>
</evidence>
<evidence type="ECO:0000313" key="1">
    <source>
        <dbReference type="EMBL" id="SER17142.1"/>
    </source>
</evidence>
<keyword evidence="2" id="KW-1185">Reference proteome</keyword>
<dbReference type="EMBL" id="FOFZ01000007">
    <property type="protein sequence ID" value="SER17142.1"/>
    <property type="molecule type" value="Genomic_DNA"/>
</dbReference>
<dbReference type="AlphaFoldDB" id="A0A1H9M0E3"/>
<accession>A0A1H9M0E3</accession>
<reference evidence="2" key="1">
    <citation type="submission" date="2016-10" db="EMBL/GenBank/DDBJ databases">
        <authorList>
            <person name="Varghese N."/>
            <person name="Submissions S."/>
        </authorList>
    </citation>
    <scope>NUCLEOTIDE SEQUENCE [LARGE SCALE GENOMIC DNA]</scope>
    <source>
        <strain evidence="2">DSM 15719</strain>
    </source>
</reference>
<organism evidence="1 2">
    <name type="scientific">Flavobacterium frigoris</name>
    <dbReference type="NCBI Taxonomy" id="229204"/>
    <lineage>
        <taxon>Bacteria</taxon>
        <taxon>Pseudomonadati</taxon>
        <taxon>Bacteroidota</taxon>
        <taxon>Flavobacteriia</taxon>
        <taxon>Flavobacteriales</taxon>
        <taxon>Flavobacteriaceae</taxon>
        <taxon>Flavobacterium</taxon>
    </lineage>
</organism>
<proteinExistence type="predicted"/>
<name>A0A1H9M0E3_FLAFI</name>
<dbReference type="Proteomes" id="UP000183658">
    <property type="component" value="Unassembled WGS sequence"/>
</dbReference>